<reference evidence="1" key="2">
    <citation type="submission" date="2023-05" db="EMBL/GenBank/DDBJ databases">
        <authorList>
            <consortium name="Lawrence Berkeley National Laboratory"/>
            <person name="Steindorff A."/>
            <person name="Hensen N."/>
            <person name="Bonometti L."/>
            <person name="Westerberg I."/>
            <person name="Brannstrom I.O."/>
            <person name="Guillou S."/>
            <person name="Cros-Aarteil S."/>
            <person name="Calhoun S."/>
            <person name="Haridas S."/>
            <person name="Kuo A."/>
            <person name="Mondo S."/>
            <person name="Pangilinan J."/>
            <person name="Riley R."/>
            <person name="Labutti K."/>
            <person name="Andreopoulos B."/>
            <person name="Lipzen A."/>
            <person name="Chen C."/>
            <person name="Yanf M."/>
            <person name="Daum C."/>
            <person name="Ng V."/>
            <person name="Clum A."/>
            <person name="Ohm R."/>
            <person name="Martin F."/>
            <person name="Silar P."/>
            <person name="Natvig D."/>
            <person name="Lalanne C."/>
            <person name="Gautier V."/>
            <person name="Ament-Velasquez S.L."/>
            <person name="Kruys A."/>
            <person name="Hutchinson M.I."/>
            <person name="Powell A.J."/>
            <person name="Barry K."/>
            <person name="Miller A.N."/>
            <person name="Grigoriev I.V."/>
            <person name="Debuchy R."/>
            <person name="Gladieux P."/>
            <person name="Thoren M.H."/>
            <person name="Johannesson H."/>
        </authorList>
    </citation>
    <scope>NUCLEOTIDE SEQUENCE</scope>
    <source>
        <strain evidence="1">CBS 103.79</strain>
    </source>
</reference>
<organism evidence="1 2">
    <name type="scientific">Staphylotrichum tortipilum</name>
    <dbReference type="NCBI Taxonomy" id="2831512"/>
    <lineage>
        <taxon>Eukaryota</taxon>
        <taxon>Fungi</taxon>
        <taxon>Dikarya</taxon>
        <taxon>Ascomycota</taxon>
        <taxon>Pezizomycotina</taxon>
        <taxon>Sordariomycetes</taxon>
        <taxon>Sordariomycetidae</taxon>
        <taxon>Sordariales</taxon>
        <taxon>Chaetomiaceae</taxon>
        <taxon>Staphylotrichum</taxon>
    </lineage>
</organism>
<reference evidence="1" key="1">
    <citation type="journal article" date="2023" name="Mol. Phylogenet. Evol.">
        <title>Genome-scale phylogeny and comparative genomics of the fungal order Sordariales.</title>
        <authorList>
            <person name="Hensen N."/>
            <person name="Bonometti L."/>
            <person name="Westerberg I."/>
            <person name="Brannstrom I.O."/>
            <person name="Guillou S."/>
            <person name="Cros-Aarteil S."/>
            <person name="Calhoun S."/>
            <person name="Haridas S."/>
            <person name="Kuo A."/>
            <person name="Mondo S."/>
            <person name="Pangilinan J."/>
            <person name="Riley R."/>
            <person name="LaButti K."/>
            <person name="Andreopoulos B."/>
            <person name="Lipzen A."/>
            <person name="Chen C."/>
            <person name="Yan M."/>
            <person name="Daum C."/>
            <person name="Ng V."/>
            <person name="Clum A."/>
            <person name="Steindorff A."/>
            <person name="Ohm R.A."/>
            <person name="Martin F."/>
            <person name="Silar P."/>
            <person name="Natvig D.O."/>
            <person name="Lalanne C."/>
            <person name="Gautier V."/>
            <person name="Ament-Velasquez S.L."/>
            <person name="Kruys A."/>
            <person name="Hutchinson M.I."/>
            <person name="Powell A.J."/>
            <person name="Barry K."/>
            <person name="Miller A.N."/>
            <person name="Grigoriev I.V."/>
            <person name="Debuchy R."/>
            <person name="Gladieux P."/>
            <person name="Hiltunen Thoren M."/>
            <person name="Johannesson H."/>
        </authorList>
    </citation>
    <scope>NUCLEOTIDE SEQUENCE</scope>
    <source>
        <strain evidence="1">CBS 103.79</strain>
    </source>
</reference>
<comment type="caution">
    <text evidence="1">The sequence shown here is derived from an EMBL/GenBank/DDBJ whole genome shotgun (WGS) entry which is preliminary data.</text>
</comment>
<dbReference type="EMBL" id="MU855717">
    <property type="protein sequence ID" value="KAK3899983.1"/>
    <property type="molecule type" value="Genomic_DNA"/>
</dbReference>
<dbReference type="Proteomes" id="UP001303889">
    <property type="component" value="Unassembled WGS sequence"/>
</dbReference>
<sequence length="722" mass="78888">MSGRVAAAVDNFIAYRPPGPVPAVPEGMQQKPLQWLPPNVCATPGQSPAKRGEVVPVFNIGSWVVWEDFNAATLRSQFSGIVEADWTIRDSLSPSLSRWDSEVFDEDDAEHSVIARCIIPPVNAALAHALRYAQLSKTIDINLGRAGRTYEGPGADRRFKPDWALCSESYKTVSLNCLPRYNNLLPGDTKLSNKWHSSEVQLALSPQVHGASKKDPVRQLLDYCAQCGRRYGFIITDAELVALRVTPMATSTGSQTTRQVSQPQVATHNRVSSTSTTLSALSASLRGMSLAGTESSYQTTGFGGSDGYLVEYCAIPWGNSGPHKLKVQLGLFYLSWLAGVGQGALQFRYPGFDSCWPRLDGTFVHNTTGLTMIAAAAVEHPQPDREKGPVWVELADGQVAMTLYSACNLDVTESCGRPCYYYMAELDAGEEAQVVLVTDAISVFDKESQQLGCFEASPVSLAAFVEQASASEMFGLLAMPRLWLLPQLGLFASDCRFLLGYAAARLFHFSDHPPRIYVSLTGPGTERYWAFERECVNRALLDMIAASLHLAHAAAATKPQPRDFIPVDASPPLVGCLGWTEFEGSAINKHFVNARVSDQESKTESQRYPAIVYQFVAEEGTPSLDAISSQADFFHLTGFTLDRFTETNWLGRGQLVDFSDIIPYHTGPTAPKDTSTVLLYIHRQGFVYPGNILFSRERGAVVIDFGLSLEVTSRGVHTGGTP</sequence>
<keyword evidence="2" id="KW-1185">Reference proteome</keyword>
<name>A0AAN6MH31_9PEZI</name>
<evidence type="ECO:0000313" key="1">
    <source>
        <dbReference type="EMBL" id="KAK3899983.1"/>
    </source>
</evidence>
<gene>
    <name evidence="1" type="ORF">C8A05DRAFT_36380</name>
</gene>
<accession>A0AAN6MH31</accession>
<protein>
    <submittedName>
        <fullName evidence="1">Uncharacterized protein</fullName>
    </submittedName>
</protein>
<proteinExistence type="predicted"/>
<evidence type="ECO:0000313" key="2">
    <source>
        <dbReference type="Proteomes" id="UP001303889"/>
    </source>
</evidence>
<dbReference type="AlphaFoldDB" id="A0AAN6MH31"/>